<comment type="caution">
    <text evidence="8">The sequence shown here is derived from an EMBL/GenBank/DDBJ whole genome shotgun (WGS) entry which is preliminary data.</text>
</comment>
<evidence type="ECO:0000259" key="7">
    <source>
        <dbReference type="Pfam" id="PF00892"/>
    </source>
</evidence>
<evidence type="ECO:0000256" key="1">
    <source>
        <dbReference type="ARBA" id="ARBA00004141"/>
    </source>
</evidence>
<evidence type="ECO:0000256" key="6">
    <source>
        <dbReference type="SAM" id="Phobius"/>
    </source>
</evidence>
<organism evidence="8 9">
    <name type="scientific">Microlunatus spumicola</name>
    <dbReference type="NCBI Taxonomy" id="81499"/>
    <lineage>
        <taxon>Bacteria</taxon>
        <taxon>Bacillati</taxon>
        <taxon>Actinomycetota</taxon>
        <taxon>Actinomycetes</taxon>
        <taxon>Propionibacteriales</taxon>
        <taxon>Propionibacteriaceae</taxon>
        <taxon>Microlunatus</taxon>
    </lineage>
</organism>
<name>A0ABP6XMG3_9ACTN</name>
<evidence type="ECO:0000313" key="8">
    <source>
        <dbReference type="EMBL" id="GAA3567553.1"/>
    </source>
</evidence>
<feature type="domain" description="EamA" evidence="7">
    <location>
        <begin position="7"/>
        <end position="130"/>
    </location>
</feature>
<sequence length="323" mass="33981">MPLRDRLLALLVAVCWGVNFPATALGLQHFPPLFMVAVRFTLLAIPTILFVPRPKVALRWFLGLGIGTGTVQFALLYVAMAAGLPSGLASLVLQACVPFTVVLGAVFLRERLNGRQVVGVLVAVAGLSVIAVHRAAEGSAAALVPVLLCVAAGFGWAVGNICSRQARAPKPLHLTLWMSVVPPLPLLALSLLLEGPRRDWDSLRTAFTLEALPAVLGLLYVVLVASLLGYGLWNTLLARNPSSVVAPFAMLVPVAGVLSAWLFFDEVPDLVELVAGVLVVGGVLYGSRTGRPRPPTAPVTSLGAPEPVVATERSLPGRNGARL</sequence>
<proteinExistence type="inferred from homology"/>
<gene>
    <name evidence="8" type="ORF">GCM10022197_24630</name>
</gene>
<dbReference type="Pfam" id="PF00892">
    <property type="entry name" value="EamA"/>
    <property type="match status" value="2"/>
</dbReference>
<keyword evidence="3 6" id="KW-0812">Transmembrane</keyword>
<feature type="transmembrane region" description="Helical" evidence="6">
    <location>
        <begin position="60"/>
        <end position="82"/>
    </location>
</feature>
<evidence type="ECO:0000256" key="4">
    <source>
        <dbReference type="ARBA" id="ARBA00022989"/>
    </source>
</evidence>
<feature type="transmembrane region" description="Helical" evidence="6">
    <location>
        <begin position="88"/>
        <end position="108"/>
    </location>
</feature>
<comment type="subcellular location">
    <subcellularLocation>
        <location evidence="1">Membrane</location>
        <topology evidence="1">Multi-pass membrane protein</topology>
    </subcellularLocation>
</comment>
<dbReference type="PANTHER" id="PTHR32322">
    <property type="entry name" value="INNER MEMBRANE TRANSPORTER"/>
    <property type="match status" value="1"/>
</dbReference>
<feature type="transmembrane region" description="Helical" evidence="6">
    <location>
        <begin position="142"/>
        <end position="162"/>
    </location>
</feature>
<keyword evidence="5 6" id="KW-0472">Membrane</keyword>
<comment type="similarity">
    <text evidence="2">Belongs to the EamA transporter family.</text>
</comment>
<keyword evidence="4 6" id="KW-1133">Transmembrane helix</keyword>
<feature type="domain" description="EamA" evidence="7">
    <location>
        <begin position="146"/>
        <end position="284"/>
    </location>
</feature>
<feature type="transmembrane region" description="Helical" evidence="6">
    <location>
        <begin position="245"/>
        <end position="264"/>
    </location>
</feature>
<feature type="transmembrane region" description="Helical" evidence="6">
    <location>
        <begin position="117"/>
        <end position="136"/>
    </location>
</feature>
<dbReference type="InterPro" id="IPR050638">
    <property type="entry name" value="AA-Vitamin_Transporters"/>
</dbReference>
<dbReference type="PANTHER" id="PTHR32322:SF9">
    <property type="entry name" value="AMINO-ACID METABOLITE EFFLUX PUMP-RELATED"/>
    <property type="match status" value="1"/>
</dbReference>
<evidence type="ECO:0000256" key="2">
    <source>
        <dbReference type="ARBA" id="ARBA00007362"/>
    </source>
</evidence>
<dbReference type="SUPFAM" id="SSF103481">
    <property type="entry name" value="Multidrug resistance efflux transporter EmrE"/>
    <property type="match status" value="2"/>
</dbReference>
<dbReference type="InterPro" id="IPR037185">
    <property type="entry name" value="EmrE-like"/>
</dbReference>
<accession>A0ABP6XMG3</accession>
<reference evidence="9" key="1">
    <citation type="journal article" date="2019" name="Int. J. Syst. Evol. Microbiol.">
        <title>The Global Catalogue of Microorganisms (GCM) 10K type strain sequencing project: providing services to taxonomists for standard genome sequencing and annotation.</title>
        <authorList>
            <consortium name="The Broad Institute Genomics Platform"/>
            <consortium name="The Broad Institute Genome Sequencing Center for Infectious Disease"/>
            <person name="Wu L."/>
            <person name="Ma J."/>
        </authorList>
    </citation>
    <scope>NUCLEOTIDE SEQUENCE [LARGE SCALE GENOMIC DNA]</scope>
    <source>
        <strain evidence="9">JCM 16540</strain>
    </source>
</reference>
<dbReference type="InterPro" id="IPR000620">
    <property type="entry name" value="EamA_dom"/>
</dbReference>
<evidence type="ECO:0000256" key="5">
    <source>
        <dbReference type="ARBA" id="ARBA00023136"/>
    </source>
</evidence>
<dbReference type="Proteomes" id="UP001500767">
    <property type="component" value="Unassembled WGS sequence"/>
</dbReference>
<dbReference type="EMBL" id="BAAAYR010000002">
    <property type="protein sequence ID" value="GAA3567553.1"/>
    <property type="molecule type" value="Genomic_DNA"/>
</dbReference>
<evidence type="ECO:0000256" key="3">
    <source>
        <dbReference type="ARBA" id="ARBA00022692"/>
    </source>
</evidence>
<protein>
    <submittedName>
        <fullName evidence="8">EamA family transporter</fullName>
    </submittedName>
</protein>
<feature type="transmembrane region" description="Helical" evidence="6">
    <location>
        <begin position="36"/>
        <end position="53"/>
    </location>
</feature>
<feature type="transmembrane region" description="Helical" evidence="6">
    <location>
        <begin position="213"/>
        <end position="233"/>
    </location>
</feature>
<dbReference type="RefSeq" id="WP_204910414.1">
    <property type="nucleotide sequence ID" value="NZ_BAAAYR010000002.1"/>
</dbReference>
<feature type="transmembrane region" description="Helical" evidence="6">
    <location>
        <begin position="270"/>
        <end position="287"/>
    </location>
</feature>
<dbReference type="Gene3D" id="1.10.3730.20">
    <property type="match status" value="1"/>
</dbReference>
<feature type="transmembrane region" description="Helical" evidence="6">
    <location>
        <begin position="174"/>
        <end position="193"/>
    </location>
</feature>
<keyword evidence="9" id="KW-1185">Reference proteome</keyword>
<evidence type="ECO:0000313" key="9">
    <source>
        <dbReference type="Proteomes" id="UP001500767"/>
    </source>
</evidence>